<dbReference type="EMBL" id="FOOU01000003">
    <property type="protein sequence ID" value="SFG05230.1"/>
    <property type="molecule type" value="Genomic_DNA"/>
</dbReference>
<evidence type="ECO:0000256" key="5">
    <source>
        <dbReference type="ARBA" id="ARBA00022990"/>
    </source>
</evidence>
<name>A0A1I2NQD7_9GAMM</name>
<keyword evidence="5" id="KW-0007">Acetylation</keyword>
<evidence type="ECO:0000256" key="8">
    <source>
        <dbReference type="ARBA" id="ARBA00023235"/>
    </source>
</evidence>
<dbReference type="STRING" id="1045558.SAMN05216175_10325"/>
<dbReference type="GO" id="GO:0005737">
    <property type="term" value="C:cytoplasm"/>
    <property type="evidence" value="ECO:0007669"/>
    <property type="project" value="UniProtKB-ARBA"/>
</dbReference>
<keyword evidence="6" id="KW-0443">Lipid metabolism</keyword>
<dbReference type="SUPFAM" id="SSF52096">
    <property type="entry name" value="ClpP/crotonase"/>
    <property type="match status" value="1"/>
</dbReference>
<dbReference type="PANTHER" id="PTHR43149">
    <property type="entry name" value="ENOYL-COA HYDRATASE"/>
    <property type="match status" value="1"/>
</dbReference>
<reference evidence="10" key="1">
    <citation type="submission" date="2016-10" db="EMBL/GenBank/DDBJ databases">
        <authorList>
            <person name="Varghese N."/>
            <person name="Submissions S."/>
        </authorList>
    </citation>
    <scope>NUCLEOTIDE SEQUENCE [LARGE SCALE GENOMIC DNA]</scope>
    <source>
        <strain evidence="10">CGMCC 1.10971</strain>
    </source>
</reference>
<comment type="similarity">
    <text evidence="3">Belongs to the enoyl-CoA hydratase/isomerase family.</text>
</comment>
<dbReference type="InterPro" id="IPR029045">
    <property type="entry name" value="ClpP/crotonase-like_dom_sf"/>
</dbReference>
<dbReference type="NCBIfam" id="NF004794">
    <property type="entry name" value="PRK06142.1"/>
    <property type="match status" value="1"/>
</dbReference>
<evidence type="ECO:0000256" key="6">
    <source>
        <dbReference type="ARBA" id="ARBA00023098"/>
    </source>
</evidence>
<protein>
    <submittedName>
        <fullName evidence="9">Enoyl-CoA hydratase</fullName>
    </submittedName>
</protein>
<evidence type="ECO:0000256" key="7">
    <source>
        <dbReference type="ARBA" id="ARBA00023140"/>
    </source>
</evidence>
<dbReference type="RefSeq" id="WP_090725355.1">
    <property type="nucleotide sequence ID" value="NZ_FOOU01000003.1"/>
</dbReference>
<dbReference type="GO" id="GO:0016853">
    <property type="term" value="F:isomerase activity"/>
    <property type="evidence" value="ECO:0007669"/>
    <property type="project" value="UniProtKB-KW"/>
</dbReference>
<keyword evidence="7" id="KW-0576">Peroxisome</keyword>
<dbReference type="FunFam" id="1.10.12.10:FF:000004">
    <property type="entry name" value="Delta3,5-delta2,4-dienoyl-CoA isomerase"/>
    <property type="match status" value="1"/>
</dbReference>
<evidence type="ECO:0000256" key="1">
    <source>
        <dbReference type="ARBA" id="ARBA00004275"/>
    </source>
</evidence>
<dbReference type="Gene3D" id="3.90.226.10">
    <property type="entry name" value="2-enoyl-CoA Hydratase, Chain A, domain 1"/>
    <property type="match status" value="1"/>
</dbReference>
<dbReference type="InterPro" id="IPR045002">
    <property type="entry name" value="Ech1-like"/>
</dbReference>
<sequence>MSYQTFDLTVTDTIAHLQLNRPDAYNSMNRAFWQEFPEAIRAVDNAAQARVLVISSGGKHFSAGMDLEIFTQPDPQMFNGEAGRRAEAMRRLVQQLQACFSVLEEIRIPVITAIQGGCIGGALDLVCASDMRYCTSDAFFTVKETELGMTADLGTLQRLPGLIAPGLARELAYTGRKMLAQEALSSGFVNQIYSNQQQMLDGVMQIAAQIASRSPLAVTGCKQMINYARDHNTADSLSYMATWQAGMFQPADMMQTFTAKMSGKKPEFEALRPGKPAFTD</sequence>
<dbReference type="OrthoDB" id="9807606at2"/>
<evidence type="ECO:0000313" key="10">
    <source>
        <dbReference type="Proteomes" id="UP000198623"/>
    </source>
</evidence>
<evidence type="ECO:0000313" key="9">
    <source>
        <dbReference type="EMBL" id="SFG05230.1"/>
    </source>
</evidence>
<dbReference type="Proteomes" id="UP000198623">
    <property type="component" value="Unassembled WGS sequence"/>
</dbReference>
<proteinExistence type="inferred from homology"/>
<dbReference type="GO" id="GO:0006635">
    <property type="term" value="P:fatty acid beta-oxidation"/>
    <property type="evidence" value="ECO:0007669"/>
    <property type="project" value="UniProtKB-UniPathway"/>
</dbReference>
<dbReference type="Pfam" id="PF00378">
    <property type="entry name" value="ECH_1"/>
    <property type="match status" value="1"/>
</dbReference>
<evidence type="ECO:0000256" key="3">
    <source>
        <dbReference type="ARBA" id="ARBA00005254"/>
    </source>
</evidence>
<gene>
    <name evidence="9" type="ORF">SAMN05216175_10325</name>
</gene>
<organism evidence="9 10">
    <name type="scientific">Neptunomonas qingdaonensis</name>
    <dbReference type="NCBI Taxonomy" id="1045558"/>
    <lineage>
        <taxon>Bacteria</taxon>
        <taxon>Pseudomonadati</taxon>
        <taxon>Pseudomonadota</taxon>
        <taxon>Gammaproteobacteria</taxon>
        <taxon>Oceanospirillales</taxon>
        <taxon>Oceanospirillaceae</taxon>
        <taxon>Neptunomonas</taxon>
    </lineage>
</organism>
<keyword evidence="8" id="KW-0413">Isomerase</keyword>
<dbReference type="Gene3D" id="1.10.12.10">
    <property type="entry name" value="Lyase 2-enoyl-coa Hydratase, Chain A, domain 2"/>
    <property type="match status" value="1"/>
</dbReference>
<evidence type="ECO:0000256" key="2">
    <source>
        <dbReference type="ARBA" id="ARBA00005005"/>
    </source>
</evidence>
<comment type="pathway">
    <text evidence="2">Lipid metabolism; fatty acid beta-oxidation.</text>
</comment>
<dbReference type="InterPro" id="IPR014748">
    <property type="entry name" value="Enoyl-CoA_hydra_C"/>
</dbReference>
<dbReference type="UniPathway" id="UPA00659"/>
<dbReference type="CDD" id="cd06558">
    <property type="entry name" value="crotonase-like"/>
    <property type="match status" value="1"/>
</dbReference>
<dbReference type="InterPro" id="IPR001753">
    <property type="entry name" value="Enoyl-CoA_hydra/iso"/>
</dbReference>
<evidence type="ECO:0000256" key="4">
    <source>
        <dbReference type="ARBA" id="ARBA00022832"/>
    </source>
</evidence>
<comment type="subcellular location">
    <subcellularLocation>
        <location evidence="1">Peroxisome</location>
    </subcellularLocation>
</comment>
<keyword evidence="10" id="KW-1185">Reference proteome</keyword>
<keyword evidence="4" id="KW-0276">Fatty acid metabolism</keyword>
<dbReference type="FunFam" id="3.90.226.10:FF:000024">
    <property type="entry name" value="Delta3,5-delta2,4-dienoyl-CoA isomerase"/>
    <property type="match status" value="1"/>
</dbReference>
<dbReference type="AlphaFoldDB" id="A0A1I2NQD7"/>
<accession>A0A1I2NQD7</accession>